<evidence type="ECO:0000256" key="3">
    <source>
        <dbReference type="ARBA" id="ARBA00023125"/>
    </source>
</evidence>
<evidence type="ECO:0000259" key="6">
    <source>
        <dbReference type="PROSITE" id="PS51898"/>
    </source>
</evidence>
<dbReference type="InterPro" id="IPR002104">
    <property type="entry name" value="Integrase_catalytic"/>
</dbReference>
<dbReference type="InterPro" id="IPR046668">
    <property type="entry name" value="DUF6538"/>
</dbReference>
<dbReference type="PROSITE" id="PS51898">
    <property type="entry name" value="TYR_RECOMBINASE"/>
    <property type="match status" value="1"/>
</dbReference>
<name>A0ABV2R565_9HYPH</name>
<evidence type="ECO:0000256" key="1">
    <source>
        <dbReference type="ARBA" id="ARBA00008857"/>
    </source>
</evidence>
<sequence length="463" mass="52073">MASSQQYLEWHGQQWRVVVFIPRNLQSILGRTRFKQPLGTADLRHANELKWPVVTRMKSAIAQARRAAASSNPREAEALHLRLHADDEGTQYWLHDRAQRIAATEGHEAAAAFYGLASGQATPLDHHASAFLTFKADYRLKTRGDFERVLRWLGDWLRTEHLPVTLEGVTRKTAGRFIEQALVVGRDRKKATAYLGFLREYWKWLKLRGHVEDSPWVGQELPAAPRPNRDAEPDRGKRAYTDDETARLVHGPVADLMHPPPSLYLSDLMHIAALSGMRLEEICQLRLADCADGNFQVHYGKTANATRTIPIHPDLAGLVARRSEGKSESAHLIDGLPDIPASRDSRSDPAAKAFTRYRRKIGVDERPNGKAKSNVDFHSFRRWFIRKAVEALEGGNPGFTPWTIADVVGHDDEGAKDILRLTMRHYPGQSGDAAKRALVEAVKLPTARSPRHQTDSPIENPKR</sequence>
<gene>
    <name evidence="7" type="ORF">ABIE08_004395</name>
</gene>
<comment type="caution">
    <text evidence="7">The sequence shown here is derived from an EMBL/GenBank/DDBJ whole genome shotgun (WGS) entry which is preliminary data.</text>
</comment>
<organism evidence="7 8">
    <name type="scientific">Kaistia defluvii</name>
    <dbReference type="NCBI Taxonomy" id="410841"/>
    <lineage>
        <taxon>Bacteria</taxon>
        <taxon>Pseudomonadati</taxon>
        <taxon>Pseudomonadota</taxon>
        <taxon>Alphaproteobacteria</taxon>
        <taxon>Hyphomicrobiales</taxon>
        <taxon>Kaistiaceae</taxon>
        <taxon>Kaistia</taxon>
    </lineage>
</organism>
<dbReference type="Pfam" id="PF20172">
    <property type="entry name" value="DUF6538"/>
    <property type="match status" value="1"/>
</dbReference>
<dbReference type="PANTHER" id="PTHR30349:SF41">
    <property type="entry name" value="INTEGRASE_RECOMBINASE PROTEIN MJ0367-RELATED"/>
    <property type="match status" value="1"/>
</dbReference>
<dbReference type="InterPro" id="IPR013762">
    <property type="entry name" value="Integrase-like_cat_sf"/>
</dbReference>
<dbReference type="PANTHER" id="PTHR30349">
    <property type="entry name" value="PHAGE INTEGRASE-RELATED"/>
    <property type="match status" value="1"/>
</dbReference>
<feature type="compositionally biased region" description="Basic and acidic residues" evidence="5">
    <location>
        <begin position="227"/>
        <end position="241"/>
    </location>
</feature>
<dbReference type="InterPro" id="IPR011010">
    <property type="entry name" value="DNA_brk_join_enz"/>
</dbReference>
<keyword evidence="4" id="KW-0233">DNA recombination</keyword>
<feature type="region of interest" description="Disordered" evidence="5">
    <location>
        <begin position="329"/>
        <end position="350"/>
    </location>
</feature>
<dbReference type="RefSeq" id="WP_354554031.1">
    <property type="nucleotide sequence ID" value="NZ_JBEPSM010000004.1"/>
</dbReference>
<proteinExistence type="inferred from homology"/>
<evidence type="ECO:0000256" key="5">
    <source>
        <dbReference type="SAM" id="MobiDB-lite"/>
    </source>
</evidence>
<feature type="region of interest" description="Disordered" evidence="5">
    <location>
        <begin position="217"/>
        <end position="241"/>
    </location>
</feature>
<accession>A0ABV2R565</accession>
<evidence type="ECO:0000256" key="4">
    <source>
        <dbReference type="ARBA" id="ARBA00023172"/>
    </source>
</evidence>
<evidence type="ECO:0000256" key="2">
    <source>
        <dbReference type="ARBA" id="ARBA00022908"/>
    </source>
</evidence>
<dbReference type="Gene3D" id="1.10.443.10">
    <property type="entry name" value="Intergrase catalytic core"/>
    <property type="match status" value="1"/>
</dbReference>
<feature type="region of interest" description="Disordered" evidence="5">
    <location>
        <begin position="444"/>
        <end position="463"/>
    </location>
</feature>
<reference evidence="7 8" key="1">
    <citation type="submission" date="2024-06" db="EMBL/GenBank/DDBJ databases">
        <title>Sorghum-associated microbial communities from plants grown in Nebraska, USA.</title>
        <authorList>
            <person name="Schachtman D."/>
        </authorList>
    </citation>
    <scope>NUCLEOTIDE SEQUENCE [LARGE SCALE GENOMIC DNA]</scope>
    <source>
        <strain evidence="7 8">3207</strain>
    </source>
</reference>
<evidence type="ECO:0000313" key="7">
    <source>
        <dbReference type="EMBL" id="MET4636437.1"/>
    </source>
</evidence>
<dbReference type="EMBL" id="JBEPSM010000004">
    <property type="protein sequence ID" value="MET4636437.1"/>
    <property type="molecule type" value="Genomic_DNA"/>
</dbReference>
<feature type="domain" description="Tyr recombinase" evidence="6">
    <location>
        <begin position="235"/>
        <end position="440"/>
    </location>
</feature>
<protein>
    <submittedName>
        <fullName evidence="7">Integrase</fullName>
    </submittedName>
</protein>
<dbReference type="Proteomes" id="UP001549321">
    <property type="component" value="Unassembled WGS sequence"/>
</dbReference>
<comment type="similarity">
    <text evidence="1">Belongs to the 'phage' integrase family.</text>
</comment>
<dbReference type="SUPFAM" id="SSF56349">
    <property type="entry name" value="DNA breaking-rejoining enzymes"/>
    <property type="match status" value="1"/>
</dbReference>
<evidence type="ECO:0000313" key="8">
    <source>
        <dbReference type="Proteomes" id="UP001549321"/>
    </source>
</evidence>
<keyword evidence="2" id="KW-0229">DNA integration</keyword>
<dbReference type="InterPro" id="IPR050090">
    <property type="entry name" value="Tyrosine_recombinase_XerCD"/>
</dbReference>
<keyword evidence="8" id="KW-1185">Reference proteome</keyword>
<keyword evidence="3" id="KW-0238">DNA-binding</keyword>